<proteinExistence type="predicted"/>
<dbReference type="PANTHER" id="PTHR34374:SF1">
    <property type="entry name" value="LARGE RIBOSOMAL RNA SUBUNIT ACCUMULATION PROTEIN YCED HOMOLOG 1, CHLOROPLASTIC"/>
    <property type="match status" value="1"/>
</dbReference>
<evidence type="ECO:0000313" key="1">
    <source>
        <dbReference type="EMBL" id="KGA15456.1"/>
    </source>
</evidence>
<gene>
    <name evidence="1" type="ORF">GM50_17155</name>
</gene>
<dbReference type="Pfam" id="PF02620">
    <property type="entry name" value="YceD"/>
    <property type="match status" value="1"/>
</dbReference>
<sequence length="194" mass="21667">MVRPSHIYHLNTHEVPRRAGEMKEYQLDLIVPESMGVPLIAVPLGDVIEVDARLEAVAEGILLSAEIFAVAKGECIRCLDPVEVEIDRKIQELYLYEEDAPKKGARVRRDQPVDDDLEIEDVLFLDGVIMDLEPPIRDAIVLDLPVNPLCDPECLGLCPDCGQKWAVLPQDHAHEVIDARWTGLAGLDFKNLDS</sequence>
<comment type="caution">
    <text evidence="1">The sequence shown here is derived from an EMBL/GenBank/DDBJ whole genome shotgun (WGS) entry which is preliminary data.</text>
</comment>
<protein>
    <recommendedName>
        <fullName evidence="2">DUF177 domain-containing protein</fullName>
    </recommendedName>
</protein>
<reference evidence="1" key="1">
    <citation type="submission" date="2014-05" db="EMBL/GenBank/DDBJ databases">
        <title>Key roles for freshwater Actinobacteria revealed by deep metagenomic sequencing.</title>
        <authorList>
            <person name="Ghai R."/>
            <person name="Mizuno C.M."/>
            <person name="Picazo A."/>
            <person name="Camacho A."/>
            <person name="Rodriguez-Valera F."/>
        </authorList>
    </citation>
    <scope>NUCLEOTIDE SEQUENCE</scope>
</reference>
<dbReference type="AlphaFoldDB" id="A0A094QLU6"/>
<accession>A0A094QLU6</accession>
<dbReference type="InterPro" id="IPR003772">
    <property type="entry name" value="YceD"/>
</dbReference>
<dbReference type="PANTHER" id="PTHR34374">
    <property type="entry name" value="LARGE RIBOSOMAL RNA SUBUNIT ACCUMULATION PROTEIN YCED HOMOLOG 1, CHLOROPLASTIC"/>
    <property type="match status" value="1"/>
</dbReference>
<evidence type="ECO:0008006" key="2">
    <source>
        <dbReference type="Google" id="ProtNLM"/>
    </source>
</evidence>
<dbReference type="EMBL" id="JNSK01000094">
    <property type="protein sequence ID" value="KGA15456.1"/>
    <property type="molecule type" value="Genomic_DNA"/>
</dbReference>
<organism evidence="1">
    <name type="scientific">freshwater metagenome</name>
    <dbReference type="NCBI Taxonomy" id="449393"/>
    <lineage>
        <taxon>unclassified sequences</taxon>
        <taxon>metagenomes</taxon>
        <taxon>ecological metagenomes</taxon>
    </lineage>
</organism>
<name>A0A094QLU6_9ZZZZ</name>